<dbReference type="InterPro" id="IPR006059">
    <property type="entry name" value="SBP"/>
</dbReference>
<dbReference type="Gene3D" id="3.40.190.10">
    <property type="entry name" value="Periplasmic binding protein-like II"/>
    <property type="match status" value="1"/>
</dbReference>
<organism evidence="1 2">
    <name type="scientific">Streptomyces viridochromogenes</name>
    <dbReference type="NCBI Taxonomy" id="1938"/>
    <lineage>
        <taxon>Bacteria</taxon>
        <taxon>Bacillati</taxon>
        <taxon>Actinomycetota</taxon>
        <taxon>Actinomycetes</taxon>
        <taxon>Kitasatosporales</taxon>
        <taxon>Streptomycetaceae</taxon>
        <taxon>Streptomyces</taxon>
    </lineage>
</organism>
<dbReference type="PANTHER" id="PTHR43649:SF12">
    <property type="entry name" value="DIACETYLCHITOBIOSE BINDING PROTEIN DASA"/>
    <property type="match status" value="1"/>
</dbReference>
<dbReference type="Proteomes" id="UP000037432">
    <property type="component" value="Unassembled WGS sequence"/>
</dbReference>
<reference evidence="1 2" key="1">
    <citation type="submission" date="2015-06" db="EMBL/GenBank/DDBJ databases">
        <authorList>
            <person name="Ju K.-S."/>
            <person name="Doroghazi J.R."/>
            <person name="Metcalf W.W."/>
        </authorList>
    </citation>
    <scope>NUCLEOTIDE SEQUENCE [LARGE SCALE GENOMIC DNA]</scope>
    <source>
        <strain evidence="1 2">NRRL 3414</strain>
    </source>
</reference>
<dbReference type="OrthoDB" id="9780991at2"/>
<evidence type="ECO:0000313" key="2">
    <source>
        <dbReference type="Proteomes" id="UP000037432"/>
    </source>
</evidence>
<dbReference type="PROSITE" id="PS51257">
    <property type="entry name" value="PROKAR_LIPOPROTEIN"/>
    <property type="match status" value="1"/>
</dbReference>
<dbReference type="RefSeq" id="WP_048582633.1">
    <property type="nucleotide sequence ID" value="NZ_LFNT01000021.1"/>
</dbReference>
<comment type="caution">
    <text evidence="1">The sequence shown here is derived from an EMBL/GenBank/DDBJ whole genome shotgun (WGS) entry which is preliminary data.</text>
</comment>
<dbReference type="SUPFAM" id="SSF53850">
    <property type="entry name" value="Periplasmic binding protein-like II"/>
    <property type="match status" value="1"/>
</dbReference>
<proteinExistence type="predicted"/>
<dbReference type="EMBL" id="LFNT01000021">
    <property type="protein sequence ID" value="KMS73267.1"/>
    <property type="molecule type" value="Genomic_DNA"/>
</dbReference>
<dbReference type="InterPro" id="IPR050490">
    <property type="entry name" value="Bact_solute-bd_prot1"/>
</dbReference>
<dbReference type="AlphaFoldDB" id="A0A0J7ZCZ4"/>
<evidence type="ECO:0000313" key="1">
    <source>
        <dbReference type="EMBL" id="KMS73267.1"/>
    </source>
</evidence>
<dbReference type="PANTHER" id="PTHR43649">
    <property type="entry name" value="ARABINOSE-BINDING PROTEIN-RELATED"/>
    <property type="match status" value="1"/>
</dbReference>
<name>A0A0J7ZCZ4_STRVR</name>
<accession>A0A0J7ZCZ4</accession>
<dbReference type="CDD" id="cd13585">
    <property type="entry name" value="PBP2_TMBP_like"/>
    <property type="match status" value="1"/>
</dbReference>
<sequence length="421" mass="46331">MSALSNRNFDRRTALRAALGLAAAGGLAACGGNNGRGGGSGSGTNLVQMFHAYGEAGTEQAIKRYAKAYKGANVTTQWITSNDFESKLFSSLLTDNAPDLFEFHPQIQMVKSGQVADLTDIIDPVKDDFNPADIKSHTVDGKIYGVRMIDDPQFFFYRKSMLEKAKVEVPTTLDELMEAAAKLTTGKVKGLYMGNDLHSVNDTLIWSAGAQHLDEKNQIAYHTDGVVEGLKKMRTLFTSGDLLLGAPTESWDPSSFNQGLCAIQFCGMWAMPAIQDALGDDWGVFPFPKVTDNGKQSVYNGGWSMFVNAKGKNVDAAKEYVKWLWIDQKEYQEDWATSYGFHIPPRTSLAESATKLKSGNAAEGVKLFNEFGHFDNIGWTQAMRTAFEDVFANCVRKNMDPEKALDRCDAAVNRELKKLFG</sequence>
<dbReference type="PATRIC" id="fig|1938.3.peg.5435"/>
<protein>
    <submittedName>
        <fullName evidence="1">Sugar ABC transporter substrate-binding protein</fullName>
    </submittedName>
</protein>
<gene>
    <name evidence="1" type="ORF">ACM01_19895</name>
</gene>
<dbReference type="Pfam" id="PF01547">
    <property type="entry name" value="SBP_bac_1"/>
    <property type="match status" value="1"/>
</dbReference>